<comment type="cofactor">
    <cofactor evidence="1">
        <name>Zn(2+)</name>
        <dbReference type="ChEBI" id="CHEBI:29105"/>
    </cofactor>
</comment>
<comment type="subcellular location">
    <subcellularLocation>
        <location evidence="2">Cell envelope</location>
    </subcellularLocation>
</comment>
<keyword evidence="6" id="KW-0862">Zinc</keyword>
<dbReference type="AlphaFoldDB" id="A0A4R6X7S3"/>
<dbReference type="InterPro" id="IPR045834">
    <property type="entry name" value="Csd3_N2"/>
</dbReference>
<evidence type="ECO:0000256" key="2">
    <source>
        <dbReference type="ARBA" id="ARBA00004196"/>
    </source>
</evidence>
<keyword evidence="7" id="KW-0482">Metalloprotease</keyword>
<sequence>MAFNYSHLVGRMTWLSMEKWNTNLDKSLLTKSLIGVSSILLIAGAATLYWAFNSSPHQATQSNESRPRHSAGPVPEKAMIASPLDQVKAEKTLETTKVILKAGDSLSRTLNRLGITDRQIAQLLQADSSKVLTSLQPGQKLTIQRWLPKQQLESLTLSSTPEKAYVFQHNPEQNLFSFTEQVAPIETRLRYQEVMIDNSLFLDGSRAGLNDKLLLALTDIFRWDIDFALDIRPGDRFAVLFEERFINGDRLDSGNIIAAQFINNGRIYEAIRYQINNGANYFTRDGLSLRKAFIRSPVDFTHVSSQFNPNRLHPIFKTTRPHQGVDYAAPEGTPVYSSGHGTISFVGEMKGYGNTVIIDHGKGYSTLYAHLSEFQEGLYIGQEIQQGNEIAKVGQTGWATGPHLHYEFRIQGQHKNPETVDIPYDSPMSKDELVNFLPYAQQVITRLQQSQSSDYSQYLSQLSRR</sequence>
<reference evidence="9 10" key="1">
    <citation type="submission" date="2019-03" db="EMBL/GenBank/DDBJ databases">
        <title>Genomic Encyclopedia of Type Strains, Phase IV (KMG-IV): sequencing the most valuable type-strain genomes for metagenomic binning, comparative biology and taxonomic classification.</title>
        <authorList>
            <person name="Goeker M."/>
        </authorList>
    </citation>
    <scope>NUCLEOTIDE SEQUENCE [LARGE SCALE GENOMIC DNA]</scope>
    <source>
        <strain evidence="9 10">DSM 5604</strain>
    </source>
</reference>
<gene>
    <name evidence="9" type="ORF">C8D85_2306</name>
</gene>
<evidence type="ECO:0000256" key="1">
    <source>
        <dbReference type="ARBA" id="ARBA00001947"/>
    </source>
</evidence>
<dbReference type="PANTHER" id="PTHR21666">
    <property type="entry name" value="PEPTIDASE-RELATED"/>
    <property type="match status" value="1"/>
</dbReference>
<comment type="caution">
    <text evidence="9">The sequence shown here is derived from an EMBL/GenBank/DDBJ whole genome shotgun (WGS) entry which is preliminary data.</text>
</comment>
<dbReference type="GO" id="GO:0046872">
    <property type="term" value="F:metal ion binding"/>
    <property type="evidence" value="ECO:0007669"/>
    <property type="project" value="UniProtKB-KW"/>
</dbReference>
<dbReference type="CDD" id="cd12797">
    <property type="entry name" value="M23_peptidase"/>
    <property type="match status" value="1"/>
</dbReference>
<dbReference type="PANTHER" id="PTHR21666:SF288">
    <property type="entry name" value="CELL DIVISION PROTEIN YTFB"/>
    <property type="match status" value="1"/>
</dbReference>
<organism evidence="9 10">
    <name type="scientific">Marinomonas communis</name>
    <dbReference type="NCBI Taxonomy" id="28254"/>
    <lineage>
        <taxon>Bacteria</taxon>
        <taxon>Pseudomonadati</taxon>
        <taxon>Pseudomonadota</taxon>
        <taxon>Gammaproteobacteria</taxon>
        <taxon>Oceanospirillales</taxon>
        <taxon>Oceanospirillaceae</taxon>
        <taxon>Marinomonas</taxon>
    </lineage>
</organism>
<keyword evidence="4" id="KW-0479">Metal-binding</keyword>
<dbReference type="InterPro" id="IPR050570">
    <property type="entry name" value="Cell_wall_metabolism_enzyme"/>
</dbReference>
<dbReference type="Proteomes" id="UP000295729">
    <property type="component" value="Unassembled WGS sequence"/>
</dbReference>
<dbReference type="Pfam" id="PF01551">
    <property type="entry name" value="Peptidase_M23"/>
    <property type="match status" value="1"/>
</dbReference>
<accession>A0A4R6X7S3</accession>
<name>A0A4R6X7S3_9GAMM</name>
<dbReference type="InterPro" id="IPR016047">
    <property type="entry name" value="M23ase_b-sheet_dom"/>
</dbReference>
<keyword evidence="5 9" id="KW-0378">Hydrolase</keyword>
<evidence type="ECO:0000313" key="9">
    <source>
        <dbReference type="EMBL" id="TDR13424.1"/>
    </source>
</evidence>
<evidence type="ECO:0000256" key="3">
    <source>
        <dbReference type="ARBA" id="ARBA00022670"/>
    </source>
</evidence>
<evidence type="ECO:0000256" key="4">
    <source>
        <dbReference type="ARBA" id="ARBA00022723"/>
    </source>
</evidence>
<evidence type="ECO:0000256" key="7">
    <source>
        <dbReference type="ARBA" id="ARBA00023049"/>
    </source>
</evidence>
<dbReference type="InterPro" id="IPR011055">
    <property type="entry name" value="Dup_hybrid_motif"/>
</dbReference>
<keyword evidence="10" id="KW-1185">Reference proteome</keyword>
<dbReference type="Pfam" id="PF19425">
    <property type="entry name" value="Csd3_N2"/>
    <property type="match status" value="1"/>
</dbReference>
<evidence type="ECO:0000256" key="5">
    <source>
        <dbReference type="ARBA" id="ARBA00022801"/>
    </source>
</evidence>
<evidence type="ECO:0000259" key="8">
    <source>
        <dbReference type="PROSITE" id="PS51782"/>
    </source>
</evidence>
<dbReference type="Gene3D" id="3.10.450.350">
    <property type="match status" value="2"/>
</dbReference>
<dbReference type="Gene3D" id="2.70.70.10">
    <property type="entry name" value="Glucose Permease (Domain IIA)"/>
    <property type="match status" value="1"/>
</dbReference>
<dbReference type="GO" id="GO:0004222">
    <property type="term" value="F:metalloendopeptidase activity"/>
    <property type="evidence" value="ECO:0007669"/>
    <property type="project" value="TreeGrafter"/>
</dbReference>
<proteinExistence type="predicted"/>
<dbReference type="GO" id="GO:0030313">
    <property type="term" value="C:cell envelope"/>
    <property type="evidence" value="ECO:0007669"/>
    <property type="project" value="UniProtKB-SubCell"/>
</dbReference>
<feature type="domain" description="LysM" evidence="8">
    <location>
        <begin position="96"/>
        <end position="143"/>
    </location>
</feature>
<dbReference type="GO" id="GO:0006508">
    <property type="term" value="P:proteolysis"/>
    <property type="evidence" value="ECO:0007669"/>
    <property type="project" value="UniProtKB-KW"/>
</dbReference>
<dbReference type="SUPFAM" id="SSF51261">
    <property type="entry name" value="Duplicated hybrid motif"/>
    <property type="match status" value="1"/>
</dbReference>
<keyword evidence="3" id="KW-0645">Protease</keyword>
<dbReference type="InterPro" id="IPR018392">
    <property type="entry name" value="LysM"/>
</dbReference>
<evidence type="ECO:0000256" key="6">
    <source>
        <dbReference type="ARBA" id="ARBA00022833"/>
    </source>
</evidence>
<protein>
    <submittedName>
        <fullName evidence="9">Murein DD-endopeptidase MepM/ murein hydrolase activator NlpD</fullName>
    </submittedName>
</protein>
<dbReference type="EMBL" id="SNZA01000003">
    <property type="protein sequence ID" value="TDR13424.1"/>
    <property type="molecule type" value="Genomic_DNA"/>
</dbReference>
<dbReference type="PROSITE" id="PS51782">
    <property type="entry name" value="LYSM"/>
    <property type="match status" value="1"/>
</dbReference>
<evidence type="ECO:0000313" key="10">
    <source>
        <dbReference type="Proteomes" id="UP000295729"/>
    </source>
</evidence>